<keyword evidence="4" id="KW-1185">Reference proteome</keyword>
<feature type="region of interest" description="Disordered" evidence="2">
    <location>
        <begin position="114"/>
        <end position="137"/>
    </location>
</feature>
<accession>A0ABN9TP39</accession>
<sequence length="1158" mass="120791">VPPCDAGAGERVSRDVLMPLRCLGGRWSTGSVAVDLEVRFVSPAQASELLSMPADLAKREPSPGIPREVAPTVTPSNADPPLGGEGGPRDAAQRCAPLPLPVLLRRRLAADDLEQSKARPLGTAARQGTDGSGGRAGRRRLVRLGQEAGLLQQHHNRQMSTCRERGQLDPGAGPCRSDRETLAALRALLGAGTARAAVGDGTGSSFCPGASAPTRFTCVGAPVPRAQAAAIAGVDTRLLGKPRDFSGEQPAWRDWSAVFKNYSGAAVPRLTSLMQSAAQSTAPVPNVALTAWRQRAEKCEPKMRTRIAGQPMRILSFSLQGDAPERLTARGREIAACERDSEKTLDDGAKIGTFLLRPSESPRKTRPLMKVDQLTRRADFRAEIASARAQPVPMDIGAVCFWDTREPHSETAAWHLRLRLRPHEDLPFTSAQELCEVASMEGRGICPLDTGACMEAEEGAPIKRLAAPARPTAAERQGHIAGGPSVFRARCRVCCAGRGRMHRRTSGGPEVGILVVGCDCGRLGDGGADAQRQPRALPLRSRCAGDRWLGAAAVQAMGACECATRELASDVVGSGFDEVLFGGDGEASIAALKTSVAAALKLEGARAKLGGSTGHGSHGDGLAMAAVREAKDAARANLARLAARRGQNFNLQHPIIPRLAKYLAAMINRERRGPGGRVDELYAGASRGARKAETARRCEATGRYDPAFPNTVAARPWGCRAIAEHERAPMHSEDCRARSEIELAKADAGRQRLTKAFWRPASAGQAQGAREEISGAGATAAASAATAAPAAASPASAGGLEEIAAASAAAAAAAAASPSGAGGAGAAAAALAAAALAAALPRQGRPARQRAALAGHEGSDMGACPPTMKGHIEIQVPGAEGDVGAAMVAARGLRAEAAAQAEARPRAQFRCKASAVGLHAGAAMDARPGWGLGLDGDRQGAQGRLDVEKPCLLVLGRAKTREKHQPRLVVEGLRALRSSKRAAGGGAAGGVLGDDCELTIFAAEAWPVPEKPERSSPVFDIGVDTGVFSTLIRSASLVGAVAVLTRERDELRLKHDQALVDMEELRTQADSVGAASAALQQERDSLRDSCSQLEAEKRRQQDLAAGLEQERDALVARAAEQAAAPAPSALEREELLAARSELATAQAELAEARVSSRK</sequence>
<comment type="caution">
    <text evidence="3">The sequence shown here is derived from an EMBL/GenBank/DDBJ whole genome shotgun (WGS) entry which is preliminary data.</text>
</comment>
<gene>
    <name evidence="3" type="ORF">PCOR1329_LOCUS40715</name>
</gene>
<feature type="non-terminal residue" evidence="3">
    <location>
        <position position="1158"/>
    </location>
</feature>
<keyword evidence="1" id="KW-0175">Coiled coil</keyword>
<feature type="coiled-coil region" evidence="1">
    <location>
        <begin position="1048"/>
        <end position="1155"/>
    </location>
</feature>
<feature type="non-terminal residue" evidence="3">
    <location>
        <position position="1"/>
    </location>
</feature>
<reference evidence="3" key="1">
    <citation type="submission" date="2023-10" db="EMBL/GenBank/DDBJ databases">
        <authorList>
            <person name="Chen Y."/>
            <person name="Shah S."/>
            <person name="Dougan E. K."/>
            <person name="Thang M."/>
            <person name="Chan C."/>
        </authorList>
    </citation>
    <scope>NUCLEOTIDE SEQUENCE [LARGE SCALE GENOMIC DNA]</scope>
</reference>
<protein>
    <submittedName>
        <fullName evidence="3">Uncharacterized protein</fullName>
    </submittedName>
</protein>
<feature type="region of interest" description="Disordered" evidence="2">
    <location>
        <begin position="57"/>
        <end position="94"/>
    </location>
</feature>
<dbReference type="Proteomes" id="UP001189429">
    <property type="component" value="Unassembled WGS sequence"/>
</dbReference>
<name>A0ABN9TP39_9DINO</name>
<evidence type="ECO:0000313" key="3">
    <source>
        <dbReference type="EMBL" id="CAK0847539.1"/>
    </source>
</evidence>
<evidence type="ECO:0000256" key="1">
    <source>
        <dbReference type="SAM" id="Coils"/>
    </source>
</evidence>
<evidence type="ECO:0000313" key="4">
    <source>
        <dbReference type="Proteomes" id="UP001189429"/>
    </source>
</evidence>
<organism evidence="3 4">
    <name type="scientific">Prorocentrum cordatum</name>
    <dbReference type="NCBI Taxonomy" id="2364126"/>
    <lineage>
        <taxon>Eukaryota</taxon>
        <taxon>Sar</taxon>
        <taxon>Alveolata</taxon>
        <taxon>Dinophyceae</taxon>
        <taxon>Prorocentrales</taxon>
        <taxon>Prorocentraceae</taxon>
        <taxon>Prorocentrum</taxon>
    </lineage>
</organism>
<dbReference type="EMBL" id="CAUYUJ010014908">
    <property type="protein sequence ID" value="CAK0847539.1"/>
    <property type="molecule type" value="Genomic_DNA"/>
</dbReference>
<proteinExistence type="predicted"/>
<evidence type="ECO:0000256" key="2">
    <source>
        <dbReference type="SAM" id="MobiDB-lite"/>
    </source>
</evidence>